<dbReference type="InterPro" id="IPR058280">
    <property type="entry name" value="DUF7974"/>
</dbReference>
<dbReference type="Proteomes" id="UP000183275">
    <property type="component" value="Unassembled WGS sequence"/>
</dbReference>
<organism evidence="3 4">
    <name type="scientific">Natrinema salifodinae</name>
    <dbReference type="NCBI Taxonomy" id="1202768"/>
    <lineage>
        <taxon>Archaea</taxon>
        <taxon>Methanobacteriati</taxon>
        <taxon>Methanobacteriota</taxon>
        <taxon>Stenosarchaea group</taxon>
        <taxon>Halobacteria</taxon>
        <taxon>Halobacteriales</taxon>
        <taxon>Natrialbaceae</taxon>
        <taxon>Natrinema</taxon>
    </lineage>
</organism>
<dbReference type="STRING" id="1202768.SAMN05216285_1814"/>
<evidence type="ECO:0000313" key="4">
    <source>
        <dbReference type="Proteomes" id="UP000183275"/>
    </source>
</evidence>
<keyword evidence="4" id="KW-1185">Reference proteome</keyword>
<gene>
    <name evidence="3" type="ORF">SAMN05216285_1814</name>
</gene>
<protein>
    <recommendedName>
        <fullName evidence="2">DUF7974 domain-containing protein</fullName>
    </recommendedName>
</protein>
<reference evidence="4" key="1">
    <citation type="submission" date="2016-10" db="EMBL/GenBank/DDBJ databases">
        <authorList>
            <person name="Varghese N."/>
        </authorList>
    </citation>
    <scope>NUCLEOTIDE SEQUENCE [LARGE SCALE GENOMIC DNA]</scope>
    <source>
        <strain evidence="4">CGMCC 1.12284</strain>
    </source>
</reference>
<dbReference type="RefSeq" id="WP_049989016.1">
    <property type="nucleotide sequence ID" value="NZ_FOIS01000002.1"/>
</dbReference>
<dbReference type="OrthoDB" id="196304at2157"/>
<sequence>MKRIYDSGAVERSDDDPFAPGTRTRGNDVGDGGSDGRDRRAIDWAAFSHAFTPTALRYRAIDVSVSTDKSRYEPGEPVAITVEFRNRLPFPIRIRTDSPNRWTWAVDGLRQASRVPKAVPERPAAFDFGRSERKRFRRRWPQRIRVTDDEWVPVDPGRYTIEVGLARDDASDRGLVDSTEIEIID</sequence>
<feature type="region of interest" description="Disordered" evidence="1">
    <location>
        <begin position="1"/>
        <end position="36"/>
    </location>
</feature>
<evidence type="ECO:0000259" key="2">
    <source>
        <dbReference type="Pfam" id="PF25929"/>
    </source>
</evidence>
<dbReference type="EMBL" id="FOIS01000002">
    <property type="protein sequence ID" value="SEW01673.1"/>
    <property type="molecule type" value="Genomic_DNA"/>
</dbReference>
<dbReference type="AlphaFoldDB" id="A0A1I0NKB1"/>
<accession>A0A1I0NKB1</accession>
<dbReference type="Pfam" id="PF25929">
    <property type="entry name" value="DUF7974"/>
    <property type="match status" value="1"/>
</dbReference>
<feature type="domain" description="DUF7974" evidence="2">
    <location>
        <begin position="49"/>
        <end position="183"/>
    </location>
</feature>
<dbReference type="eggNOG" id="arCOG09081">
    <property type="taxonomic scope" value="Archaea"/>
</dbReference>
<proteinExistence type="predicted"/>
<evidence type="ECO:0000256" key="1">
    <source>
        <dbReference type="SAM" id="MobiDB-lite"/>
    </source>
</evidence>
<name>A0A1I0NKB1_9EURY</name>
<evidence type="ECO:0000313" key="3">
    <source>
        <dbReference type="EMBL" id="SEW01673.1"/>
    </source>
</evidence>